<sequence>MTIYRRAMTKSICIIGAGPSGVVAAKTLLHDVAPGSFKVTIFDSQHRIGGLWPVHKNDVAGLVHPLMVANQSKHTLQFSDLAWRDSDPNFPKAWQVGQYLERYLKEYGGADIRLGHKVVKTELQDGGSWKVQTDSENGTETGIFDYLLVTSGFFGSPLWPEGIPKEGEIPIVHSSKYRDIESLLSKAKSTDDKILIVGGQMSGVEIANTIASHLSSLVHSPGDKVVQNAERFAIHHVTKSPAWTVPLFTSVSPDAAAPPFLPCDLPSYNMALRPHPLTNNQGHLSIDAARKFNSIYKSILGTDQSVFSPETKIDGELLDKPPFLAIGTHYMDFVRSALIKVRKGRLLNIVGNTAIVSSDGSEESITDVAAVIMATGFDSSPSLSFLPKPVLDVLSHSPAHPTLPVALAFHGTHHPTLPTLGFVGFYRSPYWGVMEMQARFVARLFQNHTDADVSARHPSFQGALANDDSIQRTLALRDDPRCSQFPMGDYSFLMQEFAAALDLPISPSVGTTPLLANGRPMDILTPARYVSPGASETQRQQATKNLEATHSTAIAGLTGRSFIAGAVFRSLLGEWSLERELISKLPSHPSGRFSGTAKFLLRTGTTDGREHQFPPSHTTQDASDSTDSPDLGLEYLYIEDGEFTATGTNMRFRATRRYIWRYDEASDKLSVWFARTDDQARADYLFHEVEFIPPSHLTADGEGADQKQDPIGAIQVSGHEELIAKMLWDTRVQLLSAVLATLCQACLHEHNFQVSGLTKRQVTPLSALNEEEQILVDSVSNVSISEWSYYYTHGYHIAGKNLSMAEWTAQRWREYGWNASVLSYNVYLNYPVNKSLSLAYSNGSTFQPLLDEAVLDVDDTTSYPNRVPTFHGYSASGSAEAEAGGVS</sequence>
<evidence type="ECO:0000313" key="2">
    <source>
        <dbReference type="Proteomes" id="UP001143856"/>
    </source>
</evidence>
<comment type="caution">
    <text evidence="1">The sequence shown here is derived from an EMBL/GenBank/DDBJ whole genome shotgun (WGS) entry which is preliminary data.</text>
</comment>
<organism evidence="1 2">
    <name type="scientific">Xylaria curta</name>
    <dbReference type="NCBI Taxonomy" id="42375"/>
    <lineage>
        <taxon>Eukaryota</taxon>
        <taxon>Fungi</taxon>
        <taxon>Dikarya</taxon>
        <taxon>Ascomycota</taxon>
        <taxon>Pezizomycotina</taxon>
        <taxon>Sordariomycetes</taxon>
        <taxon>Xylariomycetidae</taxon>
        <taxon>Xylariales</taxon>
        <taxon>Xylariaceae</taxon>
        <taxon>Xylaria</taxon>
    </lineage>
</organism>
<name>A0ACC1NJU4_9PEZI</name>
<dbReference type="Proteomes" id="UP001143856">
    <property type="component" value="Unassembled WGS sequence"/>
</dbReference>
<keyword evidence="2" id="KW-1185">Reference proteome</keyword>
<protein>
    <submittedName>
        <fullName evidence="1">Uncharacterized protein</fullName>
    </submittedName>
</protein>
<reference evidence="1" key="1">
    <citation type="submission" date="2022-10" db="EMBL/GenBank/DDBJ databases">
        <title>Genome Sequence of Xylaria curta.</title>
        <authorList>
            <person name="Buettner E."/>
        </authorList>
    </citation>
    <scope>NUCLEOTIDE SEQUENCE</scope>
    <source>
        <strain evidence="1">Babe10</strain>
    </source>
</reference>
<gene>
    <name evidence="1" type="ORF">NUW58_g7378</name>
</gene>
<accession>A0ACC1NJU4</accession>
<dbReference type="EMBL" id="JAPDGR010001900">
    <property type="protein sequence ID" value="KAJ2978806.1"/>
    <property type="molecule type" value="Genomic_DNA"/>
</dbReference>
<evidence type="ECO:0000313" key="1">
    <source>
        <dbReference type="EMBL" id="KAJ2978806.1"/>
    </source>
</evidence>
<proteinExistence type="predicted"/>